<dbReference type="PRINTS" id="PR00453">
    <property type="entry name" value="VWFADOMAIN"/>
</dbReference>
<feature type="domain" description="WAP" evidence="7">
    <location>
        <begin position="21"/>
        <end position="72"/>
    </location>
</feature>
<dbReference type="InterPro" id="IPR050149">
    <property type="entry name" value="Collagen_superfamily"/>
</dbReference>
<dbReference type="InterPro" id="IPR036465">
    <property type="entry name" value="vWFA_dom_sf"/>
</dbReference>
<feature type="domain" description="VWFA" evidence="6">
    <location>
        <begin position="522"/>
        <end position="707"/>
    </location>
</feature>
<feature type="chain" id="PRO_5029886276" evidence="5">
    <location>
        <begin position="20"/>
        <end position="2350"/>
    </location>
</feature>
<dbReference type="Gene3D" id="4.10.75.10">
    <property type="entry name" value="Elafin-like"/>
    <property type="match status" value="2"/>
</dbReference>
<feature type="compositionally biased region" description="Basic and acidic residues" evidence="4">
    <location>
        <begin position="1437"/>
        <end position="1452"/>
    </location>
</feature>
<accession>A0A7M5WVT5</accession>
<feature type="domain" description="VWFA" evidence="6">
    <location>
        <begin position="282"/>
        <end position="461"/>
    </location>
</feature>
<feature type="signal peptide" evidence="5">
    <location>
        <begin position="1"/>
        <end position="19"/>
    </location>
</feature>
<dbReference type="PANTHER" id="PTHR24023:SF1082">
    <property type="entry name" value="COLLAGEN TRIPLE HELIX REPEAT"/>
    <property type="match status" value="1"/>
</dbReference>
<feature type="compositionally biased region" description="Pro residues" evidence="4">
    <location>
        <begin position="1770"/>
        <end position="1779"/>
    </location>
</feature>
<protein>
    <submittedName>
        <fullName evidence="9">Uncharacterized protein</fullName>
    </submittedName>
</protein>
<dbReference type="GeneID" id="136820010"/>
<feature type="compositionally biased region" description="Pro residues" evidence="4">
    <location>
        <begin position="2077"/>
        <end position="2086"/>
    </location>
</feature>
<feature type="compositionally biased region" description="Low complexity" evidence="4">
    <location>
        <begin position="1303"/>
        <end position="1315"/>
    </location>
</feature>
<dbReference type="PROSITE" id="PS51461">
    <property type="entry name" value="NC1_FIB"/>
    <property type="match status" value="1"/>
</dbReference>
<dbReference type="SMART" id="SM00217">
    <property type="entry name" value="WAP"/>
    <property type="match status" value="2"/>
</dbReference>
<dbReference type="EnsemblMetazoa" id="CLYHEMT013930.1">
    <property type="protein sequence ID" value="CLYHEMP013930.1"/>
    <property type="gene ID" value="CLYHEMG013930"/>
</dbReference>
<dbReference type="RefSeq" id="XP_066932346.1">
    <property type="nucleotide sequence ID" value="XM_067076245.1"/>
</dbReference>
<dbReference type="CDD" id="cd01450">
    <property type="entry name" value="vWFA_subfamily_ECM"/>
    <property type="match status" value="3"/>
</dbReference>
<feature type="compositionally biased region" description="Low complexity" evidence="4">
    <location>
        <begin position="1341"/>
        <end position="1363"/>
    </location>
</feature>
<evidence type="ECO:0000256" key="4">
    <source>
        <dbReference type="SAM" id="MobiDB-lite"/>
    </source>
</evidence>
<keyword evidence="10" id="KW-1185">Reference proteome</keyword>
<feature type="compositionally biased region" description="Basic and acidic residues" evidence="4">
    <location>
        <begin position="1275"/>
        <end position="1288"/>
    </location>
</feature>
<feature type="domain" description="VWFA" evidence="6">
    <location>
        <begin position="765"/>
        <end position="958"/>
    </location>
</feature>
<dbReference type="Pfam" id="PF00095">
    <property type="entry name" value="WAP"/>
    <property type="match status" value="2"/>
</dbReference>
<dbReference type="SMART" id="SM00327">
    <property type="entry name" value="VWA"/>
    <property type="match status" value="3"/>
</dbReference>
<evidence type="ECO:0000256" key="5">
    <source>
        <dbReference type="SAM" id="SignalP"/>
    </source>
</evidence>
<feature type="compositionally biased region" description="Gly residues" evidence="4">
    <location>
        <begin position="2063"/>
        <end position="2072"/>
    </location>
</feature>
<keyword evidence="3" id="KW-0176">Collagen</keyword>
<dbReference type="PROSITE" id="PS51390">
    <property type="entry name" value="WAP"/>
    <property type="match status" value="2"/>
</dbReference>
<keyword evidence="2" id="KW-0964">Secreted</keyword>
<evidence type="ECO:0000259" key="6">
    <source>
        <dbReference type="PROSITE" id="PS50234"/>
    </source>
</evidence>
<feature type="compositionally biased region" description="Low complexity" evidence="4">
    <location>
        <begin position="1236"/>
        <end position="1246"/>
    </location>
</feature>
<feature type="compositionally biased region" description="Low complexity" evidence="4">
    <location>
        <begin position="1953"/>
        <end position="1971"/>
    </location>
</feature>
<organism evidence="9 10">
    <name type="scientific">Clytia hemisphaerica</name>
    <dbReference type="NCBI Taxonomy" id="252671"/>
    <lineage>
        <taxon>Eukaryota</taxon>
        <taxon>Metazoa</taxon>
        <taxon>Cnidaria</taxon>
        <taxon>Hydrozoa</taxon>
        <taxon>Hydroidolina</taxon>
        <taxon>Leptothecata</taxon>
        <taxon>Obeliida</taxon>
        <taxon>Clytiidae</taxon>
        <taxon>Clytia</taxon>
    </lineage>
</organism>
<dbReference type="CDD" id="cd00199">
    <property type="entry name" value="WAP"/>
    <property type="match status" value="1"/>
</dbReference>
<feature type="compositionally biased region" description="Pro residues" evidence="4">
    <location>
        <begin position="1194"/>
        <end position="1203"/>
    </location>
</feature>
<dbReference type="InterPro" id="IPR008160">
    <property type="entry name" value="Collagen"/>
</dbReference>
<name>A0A7M5WVT5_9CNID</name>
<feature type="compositionally biased region" description="Basic and acidic residues" evidence="4">
    <location>
        <begin position="2011"/>
        <end position="2025"/>
    </location>
</feature>
<feature type="compositionally biased region" description="Low complexity" evidence="4">
    <location>
        <begin position="1458"/>
        <end position="1486"/>
    </location>
</feature>
<dbReference type="Pfam" id="PF01391">
    <property type="entry name" value="Collagen"/>
    <property type="match status" value="6"/>
</dbReference>
<dbReference type="SMART" id="SM00038">
    <property type="entry name" value="COLFI"/>
    <property type="match status" value="1"/>
</dbReference>
<feature type="compositionally biased region" description="Gly residues" evidence="4">
    <location>
        <begin position="1943"/>
        <end position="1952"/>
    </location>
</feature>
<comment type="subcellular location">
    <subcellularLocation>
        <location evidence="1">Secreted</location>
    </subcellularLocation>
</comment>
<dbReference type="InterPro" id="IPR002035">
    <property type="entry name" value="VWF_A"/>
</dbReference>
<dbReference type="Gene3D" id="3.40.50.410">
    <property type="entry name" value="von Willebrand factor, type A domain"/>
    <property type="match status" value="4"/>
</dbReference>
<feature type="compositionally biased region" description="Basic and acidic residues" evidence="4">
    <location>
        <begin position="1249"/>
        <end position="1261"/>
    </location>
</feature>
<dbReference type="GO" id="GO:0031012">
    <property type="term" value="C:extracellular matrix"/>
    <property type="evidence" value="ECO:0007669"/>
    <property type="project" value="TreeGrafter"/>
</dbReference>
<dbReference type="Pfam" id="PF01410">
    <property type="entry name" value="COLFI"/>
    <property type="match status" value="1"/>
</dbReference>
<dbReference type="Gene3D" id="2.60.120.1000">
    <property type="match status" value="1"/>
</dbReference>
<sequence>MAIKASIFLALCLLVTVYAQEAVKEGTCPEASRTAECPPEETINNECLFDEQCPGKTKCCSDGCELKCTEPVADETKTEVCAVPVDLGFIIDASGSIGSVNFQKILQFVAKIVDAFDIRPNGTHVGVIYYSDDAKLAFNFNKFEGDDLNRENVVNEINKIVVTEGQTRIDLALKKAKEELFTEAGGMRPDKPKIVLVMTDGRQTKGEDAPDAVDLHIASRPLKDLGVQIFSLGIGKNYDIGELLDIASDDASVFRSSDVDELVSIVASITEQTCKGCTRPIDIHFALDTSVNVGEENFNMMVNFVKAVGYKFVISETGSHMSASVFGSDATTVFTLDKATTQNDFLLVADDIPYLGDTEANIDLALRMVASDVFTLDGYARQKVPKVLVMLTASDCSTCLEPLSDAVEELKENGVQIITIPIGEKASLADMDAISSLPLNRYVNPQNSYSELINGIFIQKISSMICSGKPGICEEPPIPESCGNIVYNCDVDVDCPNERKCCLKNCEQTCEQPVTACITAIDLAFAFETTSSGDNNFIDMKKLAEQLVDNFKVSAASTHISLSTFSDTPGYIAPFNAFKSADEVKAKIAGLKSDGGSVSNMGNFLEYANKEMFKVSFGVRQAQPRVLVIFTSGNIPTAQESRAIEAAKSLKKAGKDVSIMIVNVGGASQLSTLNEIASEPNEAKVISVSDSRDLLNLETKQRIAEEICSAKTRRRECKEQFSAVCGVFDNLCQSDLDCPGFQECVSDGCRKSCQYCGKRCEDKIDLLVMLDDSSKTGEKGFKKSKEFVKLFMEWFNVAQDGTHVSVMTYSDKARLQMELPKPGSSDPVQTITDLSTKVDGLTYSGGSSSNLDIALGTAAAQVFPPGVPSGRPDAKKVVIVVTDGNVDKSKRLDVASWPLRRQNVTVGGKLYSGIRIMAVSVGDKINLDDLSQVITPPIDKNVFLAANYDDMYNAMRQLAEDSCEYASAVVEPPIIYEPGDPGPPGPDGEKGDQGMDGMKGAQGVVGPKGEPGMKGLKGEDGDRGPPGGVGEGSSTKGPDPEGESVGASIEGTPFPGPGGIIYDLREGPQGPPGQAGIVGGTGPAGDNGPRGKDGRKGSRGSRGFFGLPGPKGEPGKNGNPGDKGDSGAAGEPGQQGPTGTQGRRGLQGPFGFKGEAGLAGASGEPGEAGRTGAKGYPGEKGDQGAVGETGFPGPEGPEGPEGPPGQRGLRGQDGKRGAAGDAGPIGLKGPTGPRGQAGAKGQQGMQGTRGEKGVAGEKGPDGESGLQGLAGPAGDDGKPGDAGVEGKEGPQGSPGPAGPPGPRGEAGPQGAQGETGFVGVKGLRGEIGLRGTPGNKGETGVAGEIGPPGPAGQQGKQGKTGPVGRRGTQGVRGSQGLPGQSGDPGQSGRTGPKGNSGKQGEVGPEGEKGSRGYTGRVGAKGFPGEPGNVGQPGLTGRDGKDGQRGLNGKDGDPGPQGPQGIQGVQGTSGVPGTTGDPGDTGNTGRTGATGVKGARGASGTRGSAGPPGPTGENGLRGERGEQGPGGTPGSQGPPGPTGAVGLPGSDGIQGRKGSSGRPGNPGLMGEQGVPGAPGLPGSPGNNGKPGERGDPGQDGGPGDQGPPGSPGNPGARGREGTPGRPGRRGTPGPNGKPGAPGAAGPKGSDGRPGERGPEGSSGPRGVNGARGSPGPDGAAGLDGAQGPPGDIGAPGKTGASGVPGPVGLRGPTGPPGVRGAKGSSGDSGDDGEQGPAGTAGQPGLVGPIGEIGERGQVGEVGEIGETGPQGMPGPRGPPGPQGPEGPEGAPGPMGKDGNKGPVGDPGNAGRPGKQGESGKPGKDGVPGNPGTAGKQGPNGLSGSSGPQGPPGEQGQRGPPGRIGVVGNNGPKGYVGPDGLNGLTGKRGSRGKEGPQGPTGVIGRDGRDGKPGYNGTDGDNGGVGPKGDSGEQGDNGAPGSTGENGDVGEPGVGGEDGPQGPKGPNGNPGAPGARGKTGPKGDRGGKGKTGSDGRGGSKGQKGNMGRYGMQGPPGDAGEKGDEGPQGERGHHGPQGSPGDSGPNGPDGEEGSKGSLGNQGQIGNEGILGAPGPGGSPGSAGNPGPPGPPGPPGDMSGALAGNFWDYLNTGHNMKGPGYYRQRRSAENHNDIESIFKENYRVFQNFDNLWNRVMDDIVNKKSLGTKANPATTCADLFRTRKGLSSGDYWIDPNEGSSHDAILVHCNATNYETCVYAKQPEADKDVWFTGKPSFLWAFKEYMDEPEGISYAADLVQLKMMRLLSNTVRQNITLHCKNSNGDMSIMTDENKEYEFNSLPRGMRSKTISNGCSIKDNQWHSRVVEIFSDNLRGFPVQDIGKFIATETEQVGVTVGPVCFS</sequence>
<feature type="compositionally biased region" description="Low complexity" evidence="4">
    <location>
        <begin position="2028"/>
        <end position="2040"/>
    </location>
</feature>
<dbReference type="GO" id="GO:0005581">
    <property type="term" value="C:collagen trimer"/>
    <property type="evidence" value="ECO:0007669"/>
    <property type="project" value="UniProtKB-KW"/>
</dbReference>
<dbReference type="GO" id="GO:0030198">
    <property type="term" value="P:extracellular matrix organization"/>
    <property type="evidence" value="ECO:0007669"/>
    <property type="project" value="TreeGrafter"/>
</dbReference>
<feature type="domain" description="WAP" evidence="7">
    <location>
        <begin position="466"/>
        <end position="514"/>
    </location>
</feature>
<feature type="domain" description="Fibrillar collagen NC1" evidence="8">
    <location>
        <begin position="2133"/>
        <end position="2350"/>
    </location>
</feature>
<feature type="compositionally biased region" description="Gly residues" evidence="4">
    <location>
        <begin position="1913"/>
        <end position="1922"/>
    </location>
</feature>
<feature type="compositionally biased region" description="Gly residues" evidence="4">
    <location>
        <begin position="1076"/>
        <end position="1085"/>
    </location>
</feature>
<reference evidence="9" key="1">
    <citation type="submission" date="2021-01" db="UniProtKB">
        <authorList>
            <consortium name="EnsemblMetazoa"/>
        </authorList>
    </citation>
    <scope>IDENTIFICATION</scope>
</reference>
<dbReference type="GO" id="GO:0030414">
    <property type="term" value="F:peptidase inhibitor activity"/>
    <property type="evidence" value="ECO:0007669"/>
    <property type="project" value="InterPro"/>
</dbReference>
<evidence type="ECO:0000259" key="8">
    <source>
        <dbReference type="PROSITE" id="PS51461"/>
    </source>
</evidence>
<evidence type="ECO:0000313" key="9">
    <source>
        <dbReference type="EnsemblMetazoa" id="CLYHEMP013930.1"/>
    </source>
</evidence>
<proteinExistence type="predicted"/>
<feature type="compositionally biased region" description="Gly residues" evidence="4">
    <location>
        <begin position="1592"/>
        <end position="1601"/>
    </location>
</feature>
<evidence type="ECO:0000256" key="3">
    <source>
        <dbReference type="ARBA" id="ARBA00023119"/>
    </source>
</evidence>
<feature type="compositionally biased region" description="Low complexity" evidence="4">
    <location>
        <begin position="1494"/>
        <end position="1504"/>
    </location>
</feature>
<feature type="region of interest" description="Disordered" evidence="4">
    <location>
        <begin position="973"/>
        <end position="2091"/>
    </location>
</feature>
<feature type="compositionally biased region" description="Low complexity" evidence="4">
    <location>
        <begin position="1833"/>
        <end position="1866"/>
    </location>
</feature>
<feature type="compositionally biased region" description="Basic and acidic residues" evidence="4">
    <location>
        <begin position="1974"/>
        <end position="1986"/>
    </location>
</feature>
<feature type="compositionally biased region" description="Low complexity" evidence="4">
    <location>
        <begin position="1668"/>
        <end position="1686"/>
    </location>
</feature>
<dbReference type="InterPro" id="IPR008197">
    <property type="entry name" value="WAP_dom"/>
</dbReference>
<keyword evidence="5" id="KW-0732">Signal</keyword>
<dbReference type="PANTHER" id="PTHR24023">
    <property type="entry name" value="COLLAGEN ALPHA"/>
    <property type="match status" value="1"/>
</dbReference>
<evidence type="ECO:0000313" key="10">
    <source>
        <dbReference type="Proteomes" id="UP000594262"/>
    </source>
</evidence>
<dbReference type="OrthoDB" id="5985169at2759"/>
<feature type="compositionally biased region" description="Low complexity" evidence="4">
    <location>
        <begin position="1618"/>
        <end position="1642"/>
    </location>
</feature>
<dbReference type="Proteomes" id="UP000594262">
    <property type="component" value="Unplaced"/>
</dbReference>
<dbReference type="GO" id="GO:0005615">
    <property type="term" value="C:extracellular space"/>
    <property type="evidence" value="ECO:0007669"/>
    <property type="project" value="TreeGrafter"/>
</dbReference>
<feature type="compositionally biased region" description="Low complexity" evidence="4">
    <location>
        <begin position="1101"/>
        <end position="1147"/>
    </location>
</feature>
<dbReference type="PROSITE" id="PS50234">
    <property type="entry name" value="VWFA"/>
    <property type="match status" value="4"/>
</dbReference>
<feature type="domain" description="VWFA" evidence="6">
    <location>
        <begin position="86"/>
        <end position="269"/>
    </location>
</feature>
<feature type="compositionally biased region" description="Low complexity" evidence="4">
    <location>
        <begin position="1780"/>
        <end position="1789"/>
    </location>
</feature>
<dbReference type="CDD" id="cd01472">
    <property type="entry name" value="vWA_collagen"/>
    <property type="match status" value="1"/>
</dbReference>
<feature type="compositionally biased region" description="Basic and acidic residues" evidence="4">
    <location>
        <begin position="1644"/>
        <end position="1653"/>
    </location>
</feature>
<dbReference type="InterPro" id="IPR036645">
    <property type="entry name" value="Elafin-like_sf"/>
</dbReference>
<evidence type="ECO:0000256" key="2">
    <source>
        <dbReference type="ARBA" id="ARBA00022525"/>
    </source>
</evidence>
<dbReference type="Pfam" id="PF00092">
    <property type="entry name" value="VWA"/>
    <property type="match status" value="4"/>
</dbReference>
<evidence type="ECO:0000256" key="1">
    <source>
        <dbReference type="ARBA" id="ARBA00004613"/>
    </source>
</evidence>
<dbReference type="GO" id="GO:0030020">
    <property type="term" value="F:extracellular matrix structural constituent conferring tensile strength"/>
    <property type="evidence" value="ECO:0007669"/>
    <property type="project" value="TreeGrafter"/>
</dbReference>
<dbReference type="SUPFAM" id="SSF53300">
    <property type="entry name" value="vWA-like"/>
    <property type="match status" value="4"/>
</dbReference>
<dbReference type="SUPFAM" id="SSF57256">
    <property type="entry name" value="Elafin-like"/>
    <property type="match status" value="1"/>
</dbReference>
<dbReference type="InterPro" id="IPR000885">
    <property type="entry name" value="Fib_collagen_C"/>
</dbReference>
<evidence type="ECO:0000259" key="7">
    <source>
        <dbReference type="PROSITE" id="PS51390"/>
    </source>
</evidence>